<sequence>MRRRPHIGVGGRVADGMAGAAGGVMGGIGGVMGGIGGFTGLIPMLRCTLRGFDKDEQRRRVASFWLRYPVQRA</sequence>
<keyword evidence="3" id="KW-1185">Reference proteome</keyword>
<comment type="caution">
    <text evidence="2">The sequence shown here is derived from an EMBL/GenBank/DDBJ whole genome shotgun (WGS) entry which is preliminary data.</text>
</comment>
<feature type="transmembrane region" description="Helical" evidence="1">
    <location>
        <begin position="20"/>
        <end position="42"/>
    </location>
</feature>
<keyword evidence="1" id="KW-0472">Membrane</keyword>
<gene>
    <name evidence="2" type="ORF">C7416_10730</name>
</gene>
<name>A0A2W7NW69_9BURK</name>
<dbReference type="EMBL" id="QKZN01000007">
    <property type="protein sequence ID" value="PZX25960.1"/>
    <property type="molecule type" value="Genomic_DNA"/>
</dbReference>
<protein>
    <submittedName>
        <fullName evidence="2">Uncharacterized protein</fullName>
    </submittedName>
</protein>
<dbReference type="AlphaFoldDB" id="A0A2W7NW69"/>
<organism evidence="2 3">
    <name type="scientific">Cupriavidus phytorum</name>
    <dbReference type="NCBI Taxonomy" id="3024399"/>
    <lineage>
        <taxon>Bacteria</taxon>
        <taxon>Pseudomonadati</taxon>
        <taxon>Pseudomonadota</taxon>
        <taxon>Betaproteobacteria</taxon>
        <taxon>Burkholderiales</taxon>
        <taxon>Burkholderiaceae</taxon>
        <taxon>Cupriavidus</taxon>
    </lineage>
</organism>
<evidence type="ECO:0000256" key="1">
    <source>
        <dbReference type="SAM" id="Phobius"/>
    </source>
</evidence>
<dbReference type="Proteomes" id="UP000249638">
    <property type="component" value="Unassembled WGS sequence"/>
</dbReference>
<accession>A0A2W7NW69</accession>
<proteinExistence type="predicted"/>
<keyword evidence="1" id="KW-1133">Transmembrane helix</keyword>
<keyword evidence="1" id="KW-0812">Transmembrane</keyword>
<evidence type="ECO:0000313" key="3">
    <source>
        <dbReference type="Proteomes" id="UP000249638"/>
    </source>
</evidence>
<reference evidence="2" key="1">
    <citation type="submission" date="2018-06" db="EMBL/GenBank/DDBJ databases">
        <title>Genomic Encyclopedia of Type Strains, Phase IV (KMG-V): Genome sequencing to study the core and pangenomes of soil and plant-associated prokaryotes.</title>
        <authorList>
            <person name="Whitman W."/>
        </authorList>
    </citation>
    <scope>NUCLEOTIDE SEQUENCE [LARGE SCALE GENOMIC DNA]</scope>
    <source>
        <strain evidence="2">MLR2-44</strain>
    </source>
</reference>
<evidence type="ECO:0000313" key="2">
    <source>
        <dbReference type="EMBL" id="PZX25960.1"/>
    </source>
</evidence>